<feature type="transmembrane region" description="Helical" evidence="1">
    <location>
        <begin position="23"/>
        <end position="47"/>
    </location>
</feature>
<evidence type="ECO:0000313" key="2">
    <source>
        <dbReference type="EMBL" id="BBX04090.1"/>
    </source>
</evidence>
<keyword evidence="3" id="KW-1185">Reference proteome</keyword>
<dbReference type="Proteomes" id="UP000466681">
    <property type="component" value="Chromosome"/>
</dbReference>
<evidence type="ECO:0000256" key="1">
    <source>
        <dbReference type="SAM" id="Phobius"/>
    </source>
</evidence>
<organism evidence="2 3">
    <name type="scientific">Mycolicibacterium moriokaense</name>
    <dbReference type="NCBI Taxonomy" id="39691"/>
    <lineage>
        <taxon>Bacteria</taxon>
        <taxon>Bacillati</taxon>
        <taxon>Actinomycetota</taxon>
        <taxon>Actinomycetes</taxon>
        <taxon>Mycobacteriales</taxon>
        <taxon>Mycobacteriaceae</taxon>
        <taxon>Mycolicibacterium</taxon>
    </lineage>
</organism>
<keyword evidence="1" id="KW-0472">Membrane</keyword>
<dbReference type="EMBL" id="AP022560">
    <property type="protein sequence ID" value="BBX04090.1"/>
    <property type="molecule type" value="Genomic_DNA"/>
</dbReference>
<evidence type="ECO:0000313" key="3">
    <source>
        <dbReference type="Proteomes" id="UP000466681"/>
    </source>
</evidence>
<protein>
    <submittedName>
        <fullName evidence="2">Uncharacterized protein</fullName>
    </submittedName>
</protein>
<dbReference type="AlphaFoldDB" id="A0AAD1HET3"/>
<accession>A0AAD1HET3</accession>
<proteinExistence type="predicted"/>
<sequence length="156" mass="16650">MSKVDVAERPPELKGGHRTMMRFALVLIAVLVSIGSLISLCVIAFGVSSIRVVTDTQALPTTTRVLDINTGDVPVDVRLVTDADVKEPRVDLRLVTRGDGTHLAVAENAADSRVTLSDSGSGFLWFNRTGEIKVVLPPDLAQGMSVTVNNQARSIA</sequence>
<reference evidence="2 3" key="1">
    <citation type="journal article" date="2019" name="Emerg. Microbes Infect.">
        <title>Comprehensive subspecies identification of 175 nontuberculous mycobacteria species based on 7547 genomic profiles.</title>
        <authorList>
            <person name="Matsumoto Y."/>
            <person name="Kinjo T."/>
            <person name="Motooka D."/>
            <person name="Nabeya D."/>
            <person name="Jung N."/>
            <person name="Uechi K."/>
            <person name="Horii T."/>
            <person name="Iida T."/>
            <person name="Fujita J."/>
            <person name="Nakamura S."/>
        </authorList>
    </citation>
    <scope>NUCLEOTIDE SEQUENCE [LARGE SCALE GENOMIC DNA]</scope>
    <source>
        <strain evidence="2 3">JCM 6375</strain>
    </source>
</reference>
<gene>
    <name evidence="2" type="ORF">MMOR_50260</name>
</gene>
<name>A0AAD1HET3_9MYCO</name>
<keyword evidence="1" id="KW-0812">Transmembrane</keyword>
<keyword evidence="1" id="KW-1133">Transmembrane helix</keyword>
<dbReference type="KEGG" id="mmor:MMOR_50260"/>
<dbReference type="RefSeq" id="WP_083156949.1">
    <property type="nucleotide sequence ID" value="NZ_AP022560.1"/>
</dbReference>